<evidence type="ECO:0000313" key="7">
    <source>
        <dbReference type="EMBL" id="SFC61947.1"/>
    </source>
</evidence>
<dbReference type="InterPro" id="IPR003439">
    <property type="entry name" value="ABC_transporter-like_ATP-bd"/>
</dbReference>
<dbReference type="Gene3D" id="3.40.50.300">
    <property type="entry name" value="P-loop containing nucleotide triphosphate hydrolases"/>
    <property type="match status" value="1"/>
</dbReference>
<dbReference type="EC" id="7.6.2.9" evidence="5"/>
<dbReference type="PROSITE" id="PS00211">
    <property type="entry name" value="ABC_TRANSPORTER_1"/>
    <property type="match status" value="1"/>
</dbReference>
<name>A0A1I1KMC4_9LACT</name>
<keyword evidence="8" id="KW-1185">Reference proteome</keyword>
<dbReference type="PANTHER" id="PTHR43117">
    <property type="entry name" value="OSMOPROTECTANT IMPORT ATP-BINDING PROTEIN OSMV"/>
    <property type="match status" value="1"/>
</dbReference>
<keyword evidence="4 7" id="KW-0067">ATP-binding</keyword>
<feature type="domain" description="ABC transporter" evidence="6">
    <location>
        <begin position="2"/>
        <end position="236"/>
    </location>
</feature>
<dbReference type="PROSITE" id="PS50893">
    <property type="entry name" value="ABC_TRANSPORTER_2"/>
    <property type="match status" value="1"/>
</dbReference>
<dbReference type="InterPro" id="IPR027417">
    <property type="entry name" value="P-loop_NTPase"/>
</dbReference>
<protein>
    <recommendedName>
        <fullName evidence="5">ABC-type quaternary amine transporter</fullName>
        <ecNumber evidence="5">7.6.2.9</ecNumber>
    </recommendedName>
</protein>
<sequence length="326" mass="37068">MIRFDNVTKRYNGKAVVSDFDLEINEGEFFVLIGPSGSGKTTTLKMINKLILLSEGYLYIDGKKISEYDIQELRWNIGYVLQQIALFPNMTVEENITIVPEMLKWSKEDMRNRVTELLESVNLDPDTYRSRQVSELSGGEQQRVGVVRALAANPDIILMDEPFGALDPITRNSLQQDVLNLQRKFKKTVVFVTHDMQEAIQLGDRICVMNKGKIEQVGTADDILKNPANDFVKDFLRTGLPYYEGEISVQTFVDRGFCTNKENPYDETVSLDTSLDDLTLCLARFGAVKVETGKENEPVYIRREHLIHHYADDILSEEAAKKEVNG</sequence>
<keyword evidence="3" id="KW-0547">Nucleotide-binding</keyword>
<gene>
    <name evidence="7" type="ORF">SAMN04488102_1143</name>
</gene>
<dbReference type="STRING" id="753702.SAMN04488102_1143"/>
<accession>A0A1I1KMC4</accession>
<dbReference type="InterPro" id="IPR017871">
    <property type="entry name" value="ABC_transporter-like_CS"/>
</dbReference>
<dbReference type="EMBL" id="FOLT01000014">
    <property type="protein sequence ID" value="SFC61947.1"/>
    <property type="molecule type" value="Genomic_DNA"/>
</dbReference>
<dbReference type="SMART" id="SM00382">
    <property type="entry name" value="AAA"/>
    <property type="match status" value="1"/>
</dbReference>
<dbReference type="OrthoDB" id="9802264at2"/>
<evidence type="ECO:0000256" key="4">
    <source>
        <dbReference type="ARBA" id="ARBA00022840"/>
    </source>
</evidence>
<dbReference type="Proteomes" id="UP000199612">
    <property type="component" value="Unassembled WGS sequence"/>
</dbReference>
<dbReference type="AlphaFoldDB" id="A0A1I1KMC4"/>
<keyword evidence="2" id="KW-0813">Transport</keyword>
<comment type="similarity">
    <text evidence="1">Belongs to the ABC transporter superfamily.</text>
</comment>
<evidence type="ECO:0000256" key="3">
    <source>
        <dbReference type="ARBA" id="ARBA00022741"/>
    </source>
</evidence>
<proteinExistence type="inferred from homology"/>
<dbReference type="RefSeq" id="WP_091531194.1">
    <property type="nucleotide sequence ID" value="NZ_FOLT01000014.1"/>
</dbReference>
<evidence type="ECO:0000256" key="5">
    <source>
        <dbReference type="ARBA" id="ARBA00066388"/>
    </source>
</evidence>
<dbReference type="GO" id="GO:0005524">
    <property type="term" value="F:ATP binding"/>
    <property type="evidence" value="ECO:0007669"/>
    <property type="project" value="UniProtKB-KW"/>
</dbReference>
<dbReference type="GO" id="GO:0016887">
    <property type="term" value="F:ATP hydrolysis activity"/>
    <property type="evidence" value="ECO:0007669"/>
    <property type="project" value="InterPro"/>
</dbReference>
<dbReference type="PANTHER" id="PTHR43117:SF4">
    <property type="entry name" value="OSMOPROTECTANT IMPORT ATP-BINDING PROTEIN OSMV"/>
    <property type="match status" value="1"/>
</dbReference>
<dbReference type="FunFam" id="3.40.50.300:FF:000425">
    <property type="entry name" value="Probable ABC transporter, ATP-binding subunit"/>
    <property type="match status" value="1"/>
</dbReference>
<dbReference type="SUPFAM" id="SSF52540">
    <property type="entry name" value="P-loop containing nucleoside triphosphate hydrolases"/>
    <property type="match status" value="1"/>
</dbReference>
<reference evidence="8" key="1">
    <citation type="submission" date="2016-10" db="EMBL/GenBank/DDBJ databases">
        <authorList>
            <person name="Varghese N."/>
            <person name="Submissions S."/>
        </authorList>
    </citation>
    <scope>NUCLEOTIDE SEQUENCE [LARGE SCALE GENOMIC DNA]</scope>
    <source>
        <strain evidence="8">DSM 23664</strain>
    </source>
</reference>
<organism evidence="7 8">
    <name type="scientific">Alkalibacterium subtropicum</name>
    <dbReference type="NCBI Taxonomy" id="753702"/>
    <lineage>
        <taxon>Bacteria</taxon>
        <taxon>Bacillati</taxon>
        <taxon>Bacillota</taxon>
        <taxon>Bacilli</taxon>
        <taxon>Lactobacillales</taxon>
        <taxon>Carnobacteriaceae</taxon>
        <taxon>Alkalibacterium</taxon>
    </lineage>
</organism>
<evidence type="ECO:0000256" key="1">
    <source>
        <dbReference type="ARBA" id="ARBA00005417"/>
    </source>
</evidence>
<evidence type="ECO:0000256" key="2">
    <source>
        <dbReference type="ARBA" id="ARBA00022448"/>
    </source>
</evidence>
<evidence type="ECO:0000313" key="8">
    <source>
        <dbReference type="Proteomes" id="UP000199612"/>
    </source>
</evidence>
<dbReference type="Pfam" id="PF00005">
    <property type="entry name" value="ABC_tran"/>
    <property type="match status" value="1"/>
</dbReference>
<evidence type="ECO:0000259" key="6">
    <source>
        <dbReference type="PROSITE" id="PS50893"/>
    </source>
</evidence>
<dbReference type="InterPro" id="IPR003593">
    <property type="entry name" value="AAA+_ATPase"/>
</dbReference>
<dbReference type="GO" id="GO:0015418">
    <property type="term" value="F:ABC-type quaternary ammonium compound transporting activity"/>
    <property type="evidence" value="ECO:0007669"/>
    <property type="project" value="UniProtKB-EC"/>
</dbReference>